<dbReference type="RefSeq" id="WP_346051322.1">
    <property type="nucleotide sequence ID" value="NZ_BAABIB010000005.1"/>
</dbReference>
<dbReference type="EMBL" id="BAABIB010000005">
    <property type="protein sequence ID" value="GAA5150948.1"/>
    <property type="molecule type" value="Genomic_DNA"/>
</dbReference>
<protein>
    <recommendedName>
        <fullName evidence="1">FtsX extracellular domain-containing protein</fullName>
    </recommendedName>
</protein>
<sequence length="185" mass="20143">MSEETPAPPPRRRRLLPVVLVAVVLLLAAVTTAVVLWPRDETPAAPPEPATIVPLAGHDVCADQITIRAVTDEEMARIAEAVLADHRTRKVYTETKTEAYERFRQIFRDNRDLVDHARPEALPASVTITAAGEVDLRAWAAELRAAFPAATSVEPLILSEIMPSLTARYGTADVKPPCPPGGERN</sequence>
<dbReference type="Pfam" id="PF18075">
    <property type="entry name" value="FtsX_ECD"/>
    <property type="match status" value="1"/>
</dbReference>
<dbReference type="InterPro" id="IPR040690">
    <property type="entry name" value="FtsX_ECD"/>
</dbReference>
<evidence type="ECO:0000313" key="2">
    <source>
        <dbReference type="EMBL" id="GAA5150948.1"/>
    </source>
</evidence>
<proteinExistence type="predicted"/>
<reference evidence="3" key="1">
    <citation type="journal article" date="2019" name="Int. J. Syst. Evol. Microbiol.">
        <title>The Global Catalogue of Microorganisms (GCM) 10K type strain sequencing project: providing services to taxonomists for standard genome sequencing and annotation.</title>
        <authorList>
            <consortium name="The Broad Institute Genomics Platform"/>
            <consortium name="The Broad Institute Genome Sequencing Center for Infectious Disease"/>
            <person name="Wu L."/>
            <person name="Ma J."/>
        </authorList>
    </citation>
    <scope>NUCLEOTIDE SEQUENCE [LARGE SCALE GENOMIC DNA]</scope>
    <source>
        <strain evidence="3">JCM 18054</strain>
    </source>
</reference>
<dbReference type="Gene3D" id="3.30.70.3040">
    <property type="match status" value="1"/>
</dbReference>
<evidence type="ECO:0000259" key="1">
    <source>
        <dbReference type="Pfam" id="PF18075"/>
    </source>
</evidence>
<evidence type="ECO:0000313" key="3">
    <source>
        <dbReference type="Proteomes" id="UP001500192"/>
    </source>
</evidence>
<feature type="domain" description="FtsX extracellular" evidence="1">
    <location>
        <begin position="69"/>
        <end position="144"/>
    </location>
</feature>
<dbReference type="Proteomes" id="UP001500192">
    <property type="component" value="Unassembled WGS sequence"/>
</dbReference>
<organism evidence="2 3">
    <name type="scientific">Amycolatopsis dongchuanensis</name>
    <dbReference type="NCBI Taxonomy" id="1070866"/>
    <lineage>
        <taxon>Bacteria</taxon>
        <taxon>Bacillati</taxon>
        <taxon>Actinomycetota</taxon>
        <taxon>Actinomycetes</taxon>
        <taxon>Pseudonocardiales</taxon>
        <taxon>Pseudonocardiaceae</taxon>
        <taxon>Amycolatopsis</taxon>
    </lineage>
</organism>
<name>A0ABP9PSJ9_9PSEU</name>
<keyword evidence="3" id="KW-1185">Reference proteome</keyword>
<accession>A0ABP9PSJ9</accession>
<gene>
    <name evidence="2" type="ORF">GCM10023214_00910</name>
</gene>
<comment type="caution">
    <text evidence="2">The sequence shown here is derived from an EMBL/GenBank/DDBJ whole genome shotgun (WGS) entry which is preliminary data.</text>
</comment>